<feature type="compositionally biased region" description="Polar residues" evidence="1">
    <location>
        <begin position="234"/>
        <end position="249"/>
    </location>
</feature>
<sequence length="249" mass="27965">MQIPTFFLRTNARLWIFQALVAWISIRCHYLPINSTISFAITSTLGSYVTDAKDILDSRYGFILPLESAYFLPAALEAYVVGSMPELAILLGTSPCDDRITPKDPVSKICAPEIAFHCQYFADVIAHKSTKASLRVMEACWEMQHTSAENARKHHDRAHKDEPQFLMQLVGCMQVMDYWEKKMEICAETRPVMYCLAEYGGSVIEKQETGKMSAVEGHEEVPAGHVVKAAPRSSDVQKNGRQVAQTDKM</sequence>
<proteinExistence type="predicted"/>
<evidence type="ECO:0000313" key="2">
    <source>
        <dbReference type="EMBL" id="KEQ70007.1"/>
    </source>
</evidence>
<dbReference type="GeneID" id="25415719"/>
<evidence type="ECO:0000313" key="3">
    <source>
        <dbReference type="Proteomes" id="UP000027730"/>
    </source>
</evidence>
<protein>
    <submittedName>
        <fullName evidence="2">Uncharacterized protein</fullName>
    </submittedName>
</protein>
<evidence type="ECO:0000256" key="1">
    <source>
        <dbReference type="SAM" id="MobiDB-lite"/>
    </source>
</evidence>
<dbReference type="RefSeq" id="XP_013424222.1">
    <property type="nucleotide sequence ID" value="XM_013568768.1"/>
</dbReference>
<dbReference type="Proteomes" id="UP000027730">
    <property type="component" value="Unassembled WGS sequence"/>
</dbReference>
<name>A0A074WJJ9_9PEZI</name>
<accession>A0A074WJJ9</accession>
<dbReference type="OrthoDB" id="3915570at2759"/>
<organism evidence="2 3">
    <name type="scientific">Aureobasidium namibiae CBS 147.97</name>
    <dbReference type="NCBI Taxonomy" id="1043004"/>
    <lineage>
        <taxon>Eukaryota</taxon>
        <taxon>Fungi</taxon>
        <taxon>Dikarya</taxon>
        <taxon>Ascomycota</taxon>
        <taxon>Pezizomycotina</taxon>
        <taxon>Dothideomycetes</taxon>
        <taxon>Dothideomycetidae</taxon>
        <taxon>Dothideales</taxon>
        <taxon>Saccotheciaceae</taxon>
        <taxon>Aureobasidium</taxon>
    </lineage>
</organism>
<gene>
    <name evidence="2" type="ORF">M436DRAFT_75750</name>
</gene>
<dbReference type="HOGENOM" id="CLU_1199592_0_0_1"/>
<dbReference type="EMBL" id="KL584719">
    <property type="protein sequence ID" value="KEQ70007.1"/>
    <property type="molecule type" value="Genomic_DNA"/>
</dbReference>
<dbReference type="AlphaFoldDB" id="A0A074WJJ9"/>
<feature type="region of interest" description="Disordered" evidence="1">
    <location>
        <begin position="225"/>
        <end position="249"/>
    </location>
</feature>
<reference evidence="2 3" key="1">
    <citation type="journal article" date="2014" name="BMC Genomics">
        <title>Genome sequencing of four Aureobasidium pullulans varieties: biotechnological potential, stress tolerance, and description of new species.</title>
        <authorList>
            <person name="Gostin Ar C."/>
            <person name="Ohm R.A."/>
            <person name="Kogej T."/>
            <person name="Sonjak S."/>
            <person name="Turk M."/>
            <person name="Zajc J."/>
            <person name="Zalar P."/>
            <person name="Grube M."/>
            <person name="Sun H."/>
            <person name="Han J."/>
            <person name="Sharma A."/>
            <person name="Chiniquy J."/>
            <person name="Ngan C.Y."/>
            <person name="Lipzen A."/>
            <person name="Barry K."/>
            <person name="Grigoriev I.V."/>
            <person name="Gunde-Cimerman N."/>
        </authorList>
    </citation>
    <scope>NUCLEOTIDE SEQUENCE [LARGE SCALE GENOMIC DNA]</scope>
    <source>
        <strain evidence="2 3">CBS 147.97</strain>
    </source>
</reference>
<keyword evidence="3" id="KW-1185">Reference proteome</keyword>